<sequence>MRAVGGSFVGAGQSEAGSVRHAKAEVGQAEAAVGRCSGGSTRRATTMTRRCSGGGMGWAEAAVDHAMRWWWGGCVSEDSTTGEGRSTRRCGPGKYFPY</sequence>
<gene>
    <name evidence="2" type="ORF">GUJ93_ZPchr0006g41345</name>
</gene>
<proteinExistence type="predicted"/>
<dbReference type="AlphaFoldDB" id="A0A8J5SYE7"/>
<evidence type="ECO:0000256" key="1">
    <source>
        <dbReference type="SAM" id="MobiDB-lite"/>
    </source>
</evidence>
<dbReference type="EMBL" id="JAAALK010000283">
    <property type="protein sequence ID" value="KAG8077052.1"/>
    <property type="molecule type" value="Genomic_DNA"/>
</dbReference>
<feature type="region of interest" description="Disordered" evidence="1">
    <location>
        <begin position="78"/>
        <end position="98"/>
    </location>
</feature>
<reference evidence="2" key="2">
    <citation type="submission" date="2021-02" db="EMBL/GenBank/DDBJ databases">
        <authorList>
            <person name="Kimball J.A."/>
            <person name="Haas M.W."/>
            <person name="Macchietto M."/>
            <person name="Kono T."/>
            <person name="Duquette J."/>
            <person name="Shao M."/>
        </authorList>
    </citation>
    <scope>NUCLEOTIDE SEQUENCE</scope>
    <source>
        <tissue evidence="2">Fresh leaf tissue</tissue>
    </source>
</reference>
<comment type="caution">
    <text evidence="2">The sequence shown here is derived from an EMBL/GenBank/DDBJ whole genome shotgun (WGS) entry which is preliminary data.</text>
</comment>
<accession>A0A8J5SYE7</accession>
<keyword evidence="3" id="KW-1185">Reference proteome</keyword>
<evidence type="ECO:0000313" key="2">
    <source>
        <dbReference type="EMBL" id="KAG8077052.1"/>
    </source>
</evidence>
<organism evidence="2 3">
    <name type="scientific">Zizania palustris</name>
    <name type="common">Northern wild rice</name>
    <dbReference type="NCBI Taxonomy" id="103762"/>
    <lineage>
        <taxon>Eukaryota</taxon>
        <taxon>Viridiplantae</taxon>
        <taxon>Streptophyta</taxon>
        <taxon>Embryophyta</taxon>
        <taxon>Tracheophyta</taxon>
        <taxon>Spermatophyta</taxon>
        <taxon>Magnoliopsida</taxon>
        <taxon>Liliopsida</taxon>
        <taxon>Poales</taxon>
        <taxon>Poaceae</taxon>
        <taxon>BOP clade</taxon>
        <taxon>Oryzoideae</taxon>
        <taxon>Oryzeae</taxon>
        <taxon>Zizaniinae</taxon>
        <taxon>Zizania</taxon>
    </lineage>
</organism>
<dbReference type="Proteomes" id="UP000729402">
    <property type="component" value="Unassembled WGS sequence"/>
</dbReference>
<name>A0A8J5SYE7_ZIZPA</name>
<evidence type="ECO:0000313" key="3">
    <source>
        <dbReference type="Proteomes" id="UP000729402"/>
    </source>
</evidence>
<reference evidence="2" key="1">
    <citation type="journal article" date="2021" name="bioRxiv">
        <title>Whole Genome Assembly and Annotation of Northern Wild Rice, Zizania palustris L., Supports a Whole Genome Duplication in the Zizania Genus.</title>
        <authorList>
            <person name="Haas M."/>
            <person name="Kono T."/>
            <person name="Macchietto M."/>
            <person name="Millas R."/>
            <person name="McGilp L."/>
            <person name="Shao M."/>
            <person name="Duquette J."/>
            <person name="Hirsch C.N."/>
            <person name="Kimball J."/>
        </authorList>
    </citation>
    <scope>NUCLEOTIDE SEQUENCE</scope>
    <source>
        <tissue evidence="2">Fresh leaf tissue</tissue>
    </source>
</reference>
<protein>
    <submittedName>
        <fullName evidence="2">Uncharacterized protein</fullName>
    </submittedName>
</protein>